<gene>
    <name evidence="1" type="ORF">WB794_05805</name>
</gene>
<dbReference type="RefSeq" id="WP_337334901.1">
    <property type="nucleotide sequence ID" value="NZ_JBBDHC010000006.1"/>
</dbReference>
<comment type="caution">
    <text evidence="1">The sequence shown here is derived from an EMBL/GenBank/DDBJ whole genome shotgun (WGS) entry which is preliminary data.</text>
</comment>
<reference evidence="1 2" key="1">
    <citation type="journal article" date="2016" name="Antonie Van Leeuwenhoek">
        <title>Denitratimonas tolerans gen. nov., sp. nov., a denitrifying bacterium isolated from a bioreactor for tannery wastewater treatment.</title>
        <authorList>
            <person name="Han S.I."/>
            <person name="Kim J.O."/>
            <person name="Lee Y.R."/>
            <person name="Ekpeghere K.I."/>
            <person name="Koh S.C."/>
            <person name="Whang K.S."/>
        </authorList>
    </citation>
    <scope>NUCLEOTIDE SEQUENCE [LARGE SCALE GENOMIC DNA]</scope>
    <source>
        <strain evidence="1 2">KACC 17565</strain>
    </source>
</reference>
<dbReference type="EMBL" id="JBBDHC010000006">
    <property type="protein sequence ID" value="MEJ1249187.1"/>
    <property type="molecule type" value="Genomic_DNA"/>
</dbReference>
<name>A0AAW9R440_9GAMM</name>
<organism evidence="1 2">
    <name type="scientific">Denitratimonas tolerans</name>
    <dbReference type="NCBI Taxonomy" id="1338420"/>
    <lineage>
        <taxon>Bacteria</taxon>
        <taxon>Pseudomonadati</taxon>
        <taxon>Pseudomonadota</taxon>
        <taxon>Gammaproteobacteria</taxon>
        <taxon>Lysobacterales</taxon>
        <taxon>Lysobacteraceae</taxon>
        <taxon>Denitratimonas</taxon>
    </lineage>
</organism>
<protein>
    <recommendedName>
        <fullName evidence="3">PIN domain-containing protein</fullName>
    </recommendedName>
</protein>
<evidence type="ECO:0008006" key="3">
    <source>
        <dbReference type="Google" id="ProtNLM"/>
    </source>
</evidence>
<dbReference type="AlphaFoldDB" id="A0AAW9R440"/>
<dbReference type="Proteomes" id="UP001364472">
    <property type="component" value="Unassembled WGS sequence"/>
</dbReference>
<evidence type="ECO:0000313" key="2">
    <source>
        <dbReference type="Proteomes" id="UP001364472"/>
    </source>
</evidence>
<accession>A0AAW9R440</accession>
<sequence length="177" mass="19865">MAEVVVDTNVLLVAEGKHPDVSEECVLACVSRLQKIMQGETVVVDDGYRVLGEYQNKLDARRGKGVGATFLKWLLQRQANPRHVVQVAVNEYAKDRYTEFPVAALEAEFDPPDRRFPAVSNAHPAKPPILQAADCKWLRWWPDLQAAGIAVHFPCPDDVCRFYGKKYPEEPVPALPK</sequence>
<evidence type="ECO:0000313" key="1">
    <source>
        <dbReference type="EMBL" id="MEJ1249187.1"/>
    </source>
</evidence>
<keyword evidence="2" id="KW-1185">Reference proteome</keyword>
<proteinExistence type="predicted"/>